<organism evidence="1 2">
    <name type="scientific">Mycolicibacterium mageritense</name>
    <name type="common">Mycobacterium mageritense</name>
    <dbReference type="NCBI Taxonomy" id="53462"/>
    <lineage>
        <taxon>Bacteria</taxon>
        <taxon>Bacillati</taxon>
        <taxon>Actinomycetota</taxon>
        <taxon>Actinomycetes</taxon>
        <taxon>Mycobacteriales</taxon>
        <taxon>Mycobacteriaceae</taxon>
        <taxon>Mycolicibacterium</taxon>
    </lineage>
</organism>
<proteinExistence type="predicted"/>
<protein>
    <submittedName>
        <fullName evidence="1">Uncharacterized protein</fullName>
    </submittedName>
</protein>
<sequence>MSPPPMLNITRHTGEAMNAILTDSDRYSLTTQVDDDQNAYHLSIDAGPRHIAYADVRPGCSTVELSIDVALRDPSPRLRRRLIDAVFDLDVMHTHRTLLATLPLGDVDLLDCVARHCTDVHTRSAGCSCLVDGLLTD</sequence>
<reference evidence="1" key="1">
    <citation type="submission" date="2023-03" db="EMBL/GenBank/DDBJ databases">
        <title>Draft genome sequence of a Mycolicibacterium mageritense strain H4_3_1 isolated from a hybrid biological-inorganic system reactor.</title>
        <authorList>
            <person name="Feng X."/>
            <person name="Kazama D."/>
            <person name="Sato K."/>
            <person name="Kobayashi H."/>
        </authorList>
    </citation>
    <scope>NUCLEOTIDE SEQUENCE</scope>
    <source>
        <strain evidence="1">H4_3_1</strain>
    </source>
</reference>
<gene>
    <name evidence="1" type="ORF">hbim_05889</name>
</gene>
<dbReference type="Proteomes" id="UP001241092">
    <property type="component" value="Chromosome"/>
</dbReference>
<evidence type="ECO:0000313" key="1">
    <source>
        <dbReference type="EMBL" id="BDY31931.1"/>
    </source>
</evidence>
<evidence type="ECO:0000313" key="2">
    <source>
        <dbReference type="Proteomes" id="UP001241092"/>
    </source>
</evidence>
<name>A0AAI8XRA2_MYCME</name>
<accession>A0AAI8XRA2</accession>
<dbReference type="AlphaFoldDB" id="A0AAI8XRA2"/>
<dbReference type="EMBL" id="AP027452">
    <property type="protein sequence ID" value="BDY31931.1"/>
    <property type="molecule type" value="Genomic_DNA"/>
</dbReference>